<dbReference type="PANTHER" id="PTHR30483:SF6">
    <property type="entry name" value="PERIPLASMIC BINDING PROTEIN OF ABC TRANSPORTER FOR NATURAL AMINO ACIDS"/>
    <property type="match status" value="1"/>
</dbReference>
<feature type="chain" id="PRO_5012923694" evidence="3">
    <location>
        <begin position="27"/>
        <end position="420"/>
    </location>
</feature>
<sequence>MSPFIARLSRCLLPTLLFGWSSLAFAADPIYLGLNLPRTGQYAQEGLMQMRGALLAVDELNQAGGVLGRPLQLLERDSASNPERARRNVDELANEGARMLFGGASSAVAIAAGQRARERGLLYFGTLTYSNDTTGAAGHRYMFRESYNAWMAARVLSAQLQKQFAGKRYYYVTADYTWGHSTEQSMRHFTDTTSTETHGATLVPFPNASLREMRESLQKAKDADPEVLVLVLFGEQMVKAMSIVRQLRFDDVQVVVPNLTLSMVEQAGPAVMAGVMGAVPWAWNVPAQFGYARGEEFVGDFVERYETYPSSSAASAYSIVYQWADAVTRTGSLDSETLIRALEGHSYELLKDTQTWRTFDHQNLQTVYAVRIKPRAEVMADPLHQDYFEILDSLAGEQAAQTLEQWQTVRREAGQPLTLQ</sequence>
<feature type="domain" description="Leucine-binding protein" evidence="4">
    <location>
        <begin position="29"/>
        <end position="373"/>
    </location>
</feature>
<protein>
    <submittedName>
        <fullName evidence="5">Branched-chain amino acid ABC transporter substrate-binding protein</fullName>
    </submittedName>
</protein>
<organism evidence="5 6">
    <name type="scientific">Pseudomonas abyssi</name>
    <dbReference type="NCBI Taxonomy" id="170540"/>
    <lineage>
        <taxon>Bacteria</taxon>
        <taxon>Pseudomonadati</taxon>
        <taxon>Pseudomonadota</taxon>
        <taxon>Gammaproteobacteria</taxon>
        <taxon>Pseudomonadales</taxon>
        <taxon>Pseudomonadaceae</taxon>
        <taxon>Pseudomonas</taxon>
    </lineage>
</organism>
<name>A0A2A3ML59_9PSED</name>
<dbReference type="InterPro" id="IPR051010">
    <property type="entry name" value="BCAA_transport"/>
</dbReference>
<dbReference type="Gene3D" id="3.40.50.2300">
    <property type="match status" value="2"/>
</dbReference>
<comment type="caution">
    <text evidence="5">The sequence shown here is derived from an EMBL/GenBank/DDBJ whole genome shotgun (WGS) entry which is preliminary data.</text>
</comment>
<evidence type="ECO:0000259" key="4">
    <source>
        <dbReference type="Pfam" id="PF13458"/>
    </source>
</evidence>
<accession>A0A2A3ML59</accession>
<dbReference type="EMBL" id="NTMR01000003">
    <property type="protein sequence ID" value="PBK05559.1"/>
    <property type="molecule type" value="Genomic_DNA"/>
</dbReference>
<evidence type="ECO:0000256" key="2">
    <source>
        <dbReference type="ARBA" id="ARBA00022729"/>
    </source>
</evidence>
<gene>
    <name evidence="5" type="ORF">CNQ84_03400</name>
</gene>
<proteinExistence type="inferred from homology"/>
<dbReference type="AlphaFoldDB" id="A0A2A3ML59"/>
<keyword evidence="2 3" id="KW-0732">Signal</keyword>
<evidence type="ECO:0000256" key="3">
    <source>
        <dbReference type="SAM" id="SignalP"/>
    </source>
</evidence>
<evidence type="ECO:0000313" key="5">
    <source>
        <dbReference type="EMBL" id="PBK05559.1"/>
    </source>
</evidence>
<evidence type="ECO:0000313" key="6">
    <source>
        <dbReference type="Proteomes" id="UP000242313"/>
    </source>
</evidence>
<dbReference type="InterPro" id="IPR028081">
    <property type="entry name" value="Leu-bd"/>
</dbReference>
<feature type="signal peptide" evidence="3">
    <location>
        <begin position="1"/>
        <end position="26"/>
    </location>
</feature>
<comment type="similarity">
    <text evidence="1">Belongs to the leucine-binding protein family.</text>
</comment>
<dbReference type="Proteomes" id="UP000242313">
    <property type="component" value="Unassembled WGS sequence"/>
</dbReference>
<evidence type="ECO:0000256" key="1">
    <source>
        <dbReference type="ARBA" id="ARBA00010062"/>
    </source>
</evidence>
<dbReference type="SUPFAM" id="SSF53822">
    <property type="entry name" value="Periplasmic binding protein-like I"/>
    <property type="match status" value="1"/>
</dbReference>
<dbReference type="Pfam" id="PF13458">
    <property type="entry name" value="Peripla_BP_6"/>
    <property type="match status" value="1"/>
</dbReference>
<keyword evidence="6" id="KW-1185">Reference proteome</keyword>
<reference evidence="5 6" key="1">
    <citation type="submission" date="2017-09" db="EMBL/GenBank/DDBJ databases">
        <title>Pseudomonas abyssi sp. nov. isolated from Abyssopelagic Water.</title>
        <authorList>
            <person name="Wei Y."/>
        </authorList>
    </citation>
    <scope>NUCLEOTIDE SEQUENCE [LARGE SCALE GENOMIC DNA]</scope>
    <source>
        <strain evidence="5 6">MT5</strain>
    </source>
</reference>
<dbReference type="PANTHER" id="PTHR30483">
    <property type="entry name" value="LEUCINE-SPECIFIC-BINDING PROTEIN"/>
    <property type="match status" value="1"/>
</dbReference>
<dbReference type="InterPro" id="IPR028082">
    <property type="entry name" value="Peripla_BP_I"/>
</dbReference>